<proteinExistence type="predicted"/>
<evidence type="ECO:0000313" key="3">
    <source>
        <dbReference type="Proteomes" id="UP000238322"/>
    </source>
</evidence>
<keyword evidence="1" id="KW-0812">Transmembrane</keyword>
<feature type="transmembrane region" description="Helical" evidence="1">
    <location>
        <begin position="38"/>
        <end position="57"/>
    </location>
</feature>
<evidence type="ECO:0000256" key="1">
    <source>
        <dbReference type="SAM" id="Phobius"/>
    </source>
</evidence>
<keyword evidence="1" id="KW-1133">Transmembrane helix</keyword>
<feature type="transmembrane region" description="Helical" evidence="1">
    <location>
        <begin position="157"/>
        <end position="175"/>
    </location>
</feature>
<sequence>MLTQEPENPFQSPETVSHVADVEHQHTQNDLAWATGKAALRWFLICSISAAPSWYIAAGATSAAIAGMATGVFLFIVGYTIFDVWTRNHPLRQRRDVKITLAITYGTRIAISLLFPIGFFVDMFCGIIAVSATGFVFQTTESNLQFVSTLVTTLVQGVLLNCVLAGYGLLVYAVCRGVLAMQGYQETVADR</sequence>
<protein>
    <submittedName>
        <fullName evidence="2">Uncharacterized protein</fullName>
    </submittedName>
</protein>
<comment type="caution">
    <text evidence="2">The sequence shown here is derived from an EMBL/GenBank/DDBJ whole genome shotgun (WGS) entry which is preliminary data.</text>
</comment>
<reference evidence="2 3" key="1">
    <citation type="submission" date="2018-02" db="EMBL/GenBank/DDBJ databases">
        <title>Comparative genomes isolates from brazilian mangrove.</title>
        <authorList>
            <person name="Araujo J.E."/>
            <person name="Taketani R.G."/>
            <person name="Silva M.C.P."/>
            <person name="Loureco M.V."/>
            <person name="Andreote F.D."/>
        </authorList>
    </citation>
    <scope>NUCLEOTIDE SEQUENCE [LARGE SCALE GENOMIC DNA]</scope>
    <source>
        <strain evidence="2 3">Hex-1 MGV</strain>
    </source>
</reference>
<dbReference type="OrthoDB" id="292557at2"/>
<evidence type="ECO:0000313" key="2">
    <source>
        <dbReference type="EMBL" id="PQO37171.1"/>
    </source>
</evidence>
<name>A0A2S8FYT7_9BACT</name>
<dbReference type="AlphaFoldDB" id="A0A2S8FYT7"/>
<dbReference type="RefSeq" id="WP_105328420.1">
    <property type="nucleotide sequence ID" value="NZ_PUHY01000005.1"/>
</dbReference>
<accession>A0A2S8FYT7</accession>
<organism evidence="2 3">
    <name type="scientific">Blastopirellula marina</name>
    <dbReference type="NCBI Taxonomy" id="124"/>
    <lineage>
        <taxon>Bacteria</taxon>
        <taxon>Pseudomonadati</taxon>
        <taxon>Planctomycetota</taxon>
        <taxon>Planctomycetia</taxon>
        <taxon>Pirellulales</taxon>
        <taxon>Pirellulaceae</taxon>
        <taxon>Blastopirellula</taxon>
    </lineage>
</organism>
<feature type="transmembrane region" description="Helical" evidence="1">
    <location>
        <begin position="113"/>
        <end position="137"/>
    </location>
</feature>
<keyword evidence="1" id="KW-0472">Membrane</keyword>
<feature type="transmembrane region" description="Helical" evidence="1">
    <location>
        <begin position="63"/>
        <end position="85"/>
    </location>
</feature>
<dbReference type="EMBL" id="PUHY01000005">
    <property type="protein sequence ID" value="PQO37171.1"/>
    <property type="molecule type" value="Genomic_DNA"/>
</dbReference>
<dbReference type="Proteomes" id="UP000238322">
    <property type="component" value="Unassembled WGS sequence"/>
</dbReference>
<gene>
    <name evidence="2" type="ORF">C5Y83_04230</name>
</gene>